<evidence type="ECO:0000256" key="2">
    <source>
        <dbReference type="ARBA" id="ARBA00009477"/>
    </source>
</evidence>
<dbReference type="GO" id="GO:0015562">
    <property type="term" value="F:efflux transmembrane transporter activity"/>
    <property type="evidence" value="ECO:0007669"/>
    <property type="project" value="TreeGrafter"/>
</dbReference>
<proteinExistence type="inferred from homology"/>
<keyword evidence="7" id="KW-0812">Transmembrane</keyword>
<keyword evidence="5 7" id="KW-0472">Membrane</keyword>
<dbReference type="Pfam" id="PF25876">
    <property type="entry name" value="HH_MFP_RND"/>
    <property type="match status" value="1"/>
</dbReference>
<dbReference type="Gene3D" id="2.40.30.170">
    <property type="match status" value="1"/>
</dbReference>
<feature type="region of interest" description="Disordered" evidence="6">
    <location>
        <begin position="397"/>
        <end position="416"/>
    </location>
</feature>
<dbReference type="Pfam" id="PF25989">
    <property type="entry name" value="YknX_C"/>
    <property type="match status" value="1"/>
</dbReference>
<dbReference type="AlphaFoldDB" id="Q028I0"/>
<dbReference type="eggNOG" id="COG0845">
    <property type="taxonomic scope" value="Bacteria"/>
</dbReference>
<feature type="region of interest" description="Disordered" evidence="6">
    <location>
        <begin position="41"/>
        <end position="68"/>
    </location>
</feature>
<dbReference type="Pfam" id="PF25944">
    <property type="entry name" value="Beta-barrel_RND"/>
    <property type="match status" value="1"/>
</dbReference>
<dbReference type="STRING" id="234267.Acid_1581"/>
<evidence type="ECO:0000256" key="7">
    <source>
        <dbReference type="SAM" id="Phobius"/>
    </source>
</evidence>
<evidence type="ECO:0000256" key="6">
    <source>
        <dbReference type="SAM" id="MobiDB-lite"/>
    </source>
</evidence>
<dbReference type="HOGENOM" id="CLU_018816_2_0_0"/>
<dbReference type="InterPro" id="IPR058626">
    <property type="entry name" value="MdtA-like_b-barrel"/>
</dbReference>
<feature type="domain" description="YknX-like C-terminal permuted SH3-like" evidence="11">
    <location>
        <begin position="332"/>
        <end position="396"/>
    </location>
</feature>
<evidence type="ECO:0000256" key="5">
    <source>
        <dbReference type="ARBA" id="ARBA00023136"/>
    </source>
</evidence>
<dbReference type="InterPro" id="IPR006143">
    <property type="entry name" value="RND_pump_MFP"/>
</dbReference>
<evidence type="ECO:0000256" key="1">
    <source>
        <dbReference type="ARBA" id="ARBA00004236"/>
    </source>
</evidence>
<dbReference type="InterPro" id="IPR058637">
    <property type="entry name" value="YknX-like_C"/>
</dbReference>
<dbReference type="PANTHER" id="PTHR30469">
    <property type="entry name" value="MULTIDRUG RESISTANCE PROTEIN MDTA"/>
    <property type="match status" value="1"/>
</dbReference>
<dbReference type="EMBL" id="CP000473">
    <property type="protein sequence ID" value="ABJ82572.1"/>
    <property type="molecule type" value="Genomic_DNA"/>
</dbReference>
<protein>
    <submittedName>
        <fullName evidence="12">Efflux transporter, RND family, MFP subunit</fullName>
    </submittedName>
</protein>
<dbReference type="PANTHER" id="PTHR30469:SF12">
    <property type="entry name" value="MULTIDRUG RESISTANCE PROTEIN MDTA"/>
    <property type="match status" value="1"/>
</dbReference>
<evidence type="ECO:0000313" key="12">
    <source>
        <dbReference type="EMBL" id="ABJ82572.1"/>
    </source>
</evidence>
<accession>Q028I0</accession>
<keyword evidence="7" id="KW-1133">Transmembrane helix</keyword>
<evidence type="ECO:0000256" key="4">
    <source>
        <dbReference type="ARBA" id="ARBA00022519"/>
    </source>
</evidence>
<dbReference type="OrthoDB" id="9783047at2"/>
<feature type="domain" description="Multidrug resistance protein MdtA-like alpha-helical hairpin" evidence="8">
    <location>
        <begin position="132"/>
        <end position="202"/>
    </location>
</feature>
<organism evidence="12">
    <name type="scientific">Solibacter usitatus (strain Ellin6076)</name>
    <dbReference type="NCBI Taxonomy" id="234267"/>
    <lineage>
        <taxon>Bacteria</taxon>
        <taxon>Pseudomonadati</taxon>
        <taxon>Acidobacteriota</taxon>
        <taxon>Terriglobia</taxon>
        <taxon>Bryobacterales</taxon>
        <taxon>Solibacteraceae</taxon>
        <taxon>Candidatus Solibacter</taxon>
    </lineage>
</organism>
<name>Q028I0_SOLUE</name>
<gene>
    <name evidence="12" type="ordered locus">Acid_1581</name>
</gene>
<dbReference type="Gene3D" id="2.40.50.100">
    <property type="match status" value="1"/>
</dbReference>
<dbReference type="InterPro" id="IPR058625">
    <property type="entry name" value="MdtA-like_BSH"/>
</dbReference>
<keyword evidence="4" id="KW-0997">Cell inner membrane</keyword>
<dbReference type="NCBIfam" id="TIGR01730">
    <property type="entry name" value="RND_mfp"/>
    <property type="match status" value="1"/>
</dbReference>
<dbReference type="FunCoup" id="Q028I0">
    <property type="interactions" value="239"/>
</dbReference>
<reference evidence="12" key="1">
    <citation type="submission" date="2006-10" db="EMBL/GenBank/DDBJ databases">
        <title>Complete sequence of Solibacter usitatus Ellin6076.</title>
        <authorList>
            <consortium name="US DOE Joint Genome Institute"/>
            <person name="Copeland A."/>
            <person name="Lucas S."/>
            <person name="Lapidus A."/>
            <person name="Barry K."/>
            <person name="Detter J.C."/>
            <person name="Glavina del Rio T."/>
            <person name="Hammon N."/>
            <person name="Israni S."/>
            <person name="Dalin E."/>
            <person name="Tice H."/>
            <person name="Pitluck S."/>
            <person name="Thompson L.S."/>
            <person name="Brettin T."/>
            <person name="Bruce D."/>
            <person name="Han C."/>
            <person name="Tapia R."/>
            <person name="Gilna P."/>
            <person name="Schmutz J."/>
            <person name="Larimer F."/>
            <person name="Land M."/>
            <person name="Hauser L."/>
            <person name="Kyrpides N."/>
            <person name="Mikhailova N."/>
            <person name="Janssen P.H."/>
            <person name="Kuske C.R."/>
            <person name="Richardson P."/>
        </authorList>
    </citation>
    <scope>NUCLEOTIDE SEQUENCE</scope>
    <source>
        <strain evidence="12">Ellin6076</strain>
    </source>
</reference>
<dbReference type="Gene3D" id="2.40.420.20">
    <property type="match status" value="1"/>
</dbReference>
<feature type="domain" description="Multidrug resistance protein MdtA-like beta-barrel" evidence="10">
    <location>
        <begin position="239"/>
        <end position="321"/>
    </location>
</feature>
<sequence precursor="true">MDEPTTQPSPPSKRSSRSRWLWLLLVAVIAVAVYYYRSSEAKGAGAGNPSVASKKKGGKGGGEGAVPVVGTRARRGNIGVYINGLGSVTPIYTVTLKSRVDGELMSVHFREGDTVHKGDLLMEIDPRPYQVQLTQAEGQLARDQATLENARTDLTRYEGLLKLNAIPEQQVATQRSTVKQSEATVKSDEGQVASANLNLTYSHIISPITGRLGLRLVDPGNIVHASDPNGLVVITQMDPISVLFTISEDQLPTVLQKMRAGQTLTVDAFDREMKHKIASGTLTTVDNEIDPTTGTVRLRATFANSNGALFPSQFVNARLLVQQKHGVVLLANAAIQRTSNTIFVYLVKPDSTVTVRNVTTGTTEGEDVEVASGLNPGDVVVMTGADKLQEGSKVRVEIPGDNEKQAGGRAAKGGHR</sequence>
<comment type="similarity">
    <text evidence="2">Belongs to the membrane fusion protein (MFP) (TC 8.A.1) family.</text>
</comment>
<dbReference type="NCBIfam" id="NF008589">
    <property type="entry name" value="PRK11556.1"/>
    <property type="match status" value="1"/>
</dbReference>
<dbReference type="Gene3D" id="1.10.287.470">
    <property type="entry name" value="Helix hairpin bin"/>
    <property type="match status" value="1"/>
</dbReference>
<evidence type="ECO:0000259" key="8">
    <source>
        <dbReference type="Pfam" id="PF25876"/>
    </source>
</evidence>
<feature type="compositionally biased region" description="Basic and acidic residues" evidence="6">
    <location>
        <begin position="397"/>
        <end position="406"/>
    </location>
</feature>
<feature type="transmembrane region" description="Helical" evidence="7">
    <location>
        <begin position="20"/>
        <end position="36"/>
    </location>
</feature>
<evidence type="ECO:0000259" key="10">
    <source>
        <dbReference type="Pfam" id="PF25944"/>
    </source>
</evidence>
<evidence type="ECO:0000256" key="3">
    <source>
        <dbReference type="ARBA" id="ARBA00022475"/>
    </source>
</evidence>
<evidence type="ECO:0000259" key="9">
    <source>
        <dbReference type="Pfam" id="PF25917"/>
    </source>
</evidence>
<feature type="domain" description="Multidrug resistance protein MdtA-like barrel-sandwich hybrid" evidence="9">
    <location>
        <begin position="93"/>
        <end position="235"/>
    </location>
</feature>
<dbReference type="KEGG" id="sus:Acid_1581"/>
<dbReference type="InterPro" id="IPR058624">
    <property type="entry name" value="MdtA-like_HH"/>
</dbReference>
<dbReference type="GO" id="GO:1990281">
    <property type="term" value="C:efflux pump complex"/>
    <property type="evidence" value="ECO:0007669"/>
    <property type="project" value="TreeGrafter"/>
</dbReference>
<comment type="subcellular location">
    <subcellularLocation>
        <location evidence="1">Cell membrane</location>
    </subcellularLocation>
</comment>
<dbReference type="SUPFAM" id="SSF111369">
    <property type="entry name" value="HlyD-like secretion proteins"/>
    <property type="match status" value="1"/>
</dbReference>
<dbReference type="Pfam" id="PF25917">
    <property type="entry name" value="BSH_RND"/>
    <property type="match status" value="1"/>
</dbReference>
<evidence type="ECO:0000259" key="11">
    <source>
        <dbReference type="Pfam" id="PF25989"/>
    </source>
</evidence>
<dbReference type="InParanoid" id="Q028I0"/>
<keyword evidence="3" id="KW-1003">Cell membrane</keyword>